<keyword evidence="4 7" id="KW-0812">Transmembrane</keyword>
<feature type="transmembrane region" description="Helical" evidence="7">
    <location>
        <begin position="149"/>
        <end position="172"/>
    </location>
</feature>
<feature type="transmembrane region" description="Helical" evidence="7">
    <location>
        <begin position="383"/>
        <end position="404"/>
    </location>
</feature>
<keyword evidence="6 7" id="KW-0472">Membrane</keyword>
<dbReference type="RefSeq" id="WP_301209713.1">
    <property type="nucleotide sequence ID" value="NZ_JAROCF010000001.1"/>
</dbReference>
<evidence type="ECO:0000256" key="7">
    <source>
        <dbReference type="SAM" id="Phobius"/>
    </source>
</evidence>
<evidence type="ECO:0000256" key="2">
    <source>
        <dbReference type="ARBA" id="ARBA00007430"/>
    </source>
</evidence>
<dbReference type="PANTHER" id="PTHR30250">
    <property type="entry name" value="PST FAMILY PREDICTED COLANIC ACID TRANSPORTER"/>
    <property type="match status" value="1"/>
</dbReference>
<feature type="transmembrane region" description="Helical" evidence="7">
    <location>
        <begin position="21"/>
        <end position="41"/>
    </location>
</feature>
<feature type="transmembrane region" description="Helical" evidence="7">
    <location>
        <begin position="443"/>
        <end position="463"/>
    </location>
</feature>
<feature type="transmembrane region" description="Helical" evidence="7">
    <location>
        <begin position="47"/>
        <end position="69"/>
    </location>
</feature>
<feature type="transmembrane region" description="Helical" evidence="7">
    <location>
        <begin position="416"/>
        <end position="437"/>
    </location>
</feature>
<dbReference type="PANTHER" id="PTHR30250:SF10">
    <property type="entry name" value="LIPOPOLYSACCHARIDE BIOSYNTHESIS PROTEIN WZXC"/>
    <property type="match status" value="1"/>
</dbReference>
<dbReference type="Pfam" id="PF13440">
    <property type="entry name" value="Polysacc_synt_3"/>
    <property type="match status" value="1"/>
</dbReference>
<dbReference type="Proteomes" id="UP001174208">
    <property type="component" value="Unassembled WGS sequence"/>
</dbReference>
<name>A0ABT8K613_9MICO</name>
<dbReference type="EMBL" id="JAROCF010000001">
    <property type="protein sequence ID" value="MDN4612893.1"/>
    <property type="molecule type" value="Genomic_DNA"/>
</dbReference>
<proteinExistence type="inferred from homology"/>
<comment type="caution">
    <text evidence="8">The sequence shown here is derived from an EMBL/GenBank/DDBJ whole genome shotgun (WGS) entry which is preliminary data.</text>
</comment>
<feature type="transmembrane region" description="Helical" evidence="7">
    <location>
        <begin position="211"/>
        <end position="230"/>
    </location>
</feature>
<organism evidence="8 9">
    <name type="scientific">Leifsonia williamsii</name>
    <dbReference type="NCBI Taxonomy" id="3035919"/>
    <lineage>
        <taxon>Bacteria</taxon>
        <taxon>Bacillati</taxon>
        <taxon>Actinomycetota</taxon>
        <taxon>Actinomycetes</taxon>
        <taxon>Micrococcales</taxon>
        <taxon>Microbacteriaceae</taxon>
        <taxon>Leifsonia</taxon>
    </lineage>
</organism>
<feature type="transmembrane region" description="Helical" evidence="7">
    <location>
        <begin position="81"/>
        <end position="104"/>
    </location>
</feature>
<evidence type="ECO:0000256" key="3">
    <source>
        <dbReference type="ARBA" id="ARBA00022475"/>
    </source>
</evidence>
<reference evidence="8" key="1">
    <citation type="submission" date="2023-06" db="EMBL/GenBank/DDBJ databases">
        <title>MT1 and MT2 Draft Genomes of Novel Species.</title>
        <authorList>
            <person name="Venkateswaran K."/>
        </authorList>
    </citation>
    <scope>NUCLEOTIDE SEQUENCE</scope>
    <source>
        <strain evidence="8">F6_8S_P_1B</strain>
    </source>
</reference>
<feature type="transmembrane region" description="Helical" evidence="7">
    <location>
        <begin position="355"/>
        <end position="377"/>
    </location>
</feature>
<evidence type="ECO:0000256" key="1">
    <source>
        <dbReference type="ARBA" id="ARBA00004651"/>
    </source>
</evidence>
<keyword evidence="3" id="KW-1003">Cell membrane</keyword>
<evidence type="ECO:0000256" key="4">
    <source>
        <dbReference type="ARBA" id="ARBA00022692"/>
    </source>
</evidence>
<keyword evidence="9" id="KW-1185">Reference proteome</keyword>
<feature type="transmembrane region" description="Helical" evidence="7">
    <location>
        <begin position="178"/>
        <end position="199"/>
    </location>
</feature>
<comment type="subcellular location">
    <subcellularLocation>
        <location evidence="1">Cell membrane</location>
        <topology evidence="1">Multi-pass membrane protein</topology>
    </subcellularLocation>
</comment>
<dbReference type="InterPro" id="IPR050833">
    <property type="entry name" value="Poly_Biosynth_Transport"/>
</dbReference>
<evidence type="ECO:0000256" key="5">
    <source>
        <dbReference type="ARBA" id="ARBA00022989"/>
    </source>
</evidence>
<accession>A0ABT8K613</accession>
<comment type="similarity">
    <text evidence="2">Belongs to the polysaccharide synthase family.</text>
</comment>
<gene>
    <name evidence="8" type="ORF">P5G50_00395</name>
</gene>
<feature type="transmembrane region" description="Helical" evidence="7">
    <location>
        <begin position="116"/>
        <end position="137"/>
    </location>
</feature>
<feature type="transmembrane region" description="Helical" evidence="7">
    <location>
        <begin position="236"/>
        <end position="263"/>
    </location>
</feature>
<sequence length="521" mass="53682">MSGQAEASLRSKAARGAAWSGVSTIVLRMGGVVVGIVLARILTPEQFGVYAVALTVQAILMTVADLGLTADLIRSREPERIASTVGALGLATGAITMLVTAGFSGGLATLLGSPEAGPAIAVLALTLLLAGGTIVPNAMLQRRFQQRELFFVGLTDFVISTVVTLVLVALGFGVMGLAIGRVAAQVVSSALQFVLARVVPRYRIDRTVVKGVLAFGVPIAAANLLSWTLLNVDNIILARVAGATALGFYVLAFTISSWPMNALSQVVRSISLPYFSRTQGGSGAFATVTAIAWAAALPAGTVLAALSVPLIEVLYGDKWLPGAPVLAVLGLYGSLRVAFDIAAAYLYSQGRSKPVLWIQIAWLVALVVAMVVATQGYGIVGAAWAHVIVAVVVTLPAYLIALRLAGVRIGELARAVWLPTVATIPAVLAAAAAEAFIGNSVLAILVGGLAAVLVYAALMWPWIRRRLRELRAPAGEQTLAEEALAEAVPVEPAPEVPVTVAPMTVAPTAATGAPAAKNGEA</sequence>
<evidence type="ECO:0000313" key="9">
    <source>
        <dbReference type="Proteomes" id="UP001174208"/>
    </source>
</evidence>
<evidence type="ECO:0000256" key="6">
    <source>
        <dbReference type="ARBA" id="ARBA00023136"/>
    </source>
</evidence>
<feature type="transmembrane region" description="Helical" evidence="7">
    <location>
        <begin position="326"/>
        <end position="348"/>
    </location>
</feature>
<protein>
    <submittedName>
        <fullName evidence="8">Oligosaccharide flippase family protein</fullName>
    </submittedName>
</protein>
<evidence type="ECO:0000313" key="8">
    <source>
        <dbReference type="EMBL" id="MDN4612893.1"/>
    </source>
</evidence>
<keyword evidence="5 7" id="KW-1133">Transmembrane helix</keyword>
<feature type="transmembrane region" description="Helical" evidence="7">
    <location>
        <begin position="284"/>
        <end position="306"/>
    </location>
</feature>